<proteinExistence type="predicted"/>
<dbReference type="EMBL" id="CP022115">
    <property type="protein sequence ID" value="ASJ23127.1"/>
    <property type="molecule type" value="Genomic_DNA"/>
</dbReference>
<accession>A0A248LEI2</accession>
<sequence>MFHAWHFTQGNAKEAGLPEMTIHHPPEPTAQFNQHID</sequence>
<evidence type="ECO:0000256" key="1">
    <source>
        <dbReference type="SAM" id="MobiDB-lite"/>
    </source>
</evidence>
<reference evidence="3" key="1">
    <citation type="submission" date="2017-06" db="EMBL/GenBank/DDBJ databases">
        <title>Whole genome sequence of Laribacter hongkongensis LHGZ1.</title>
        <authorList>
            <person name="Chen D."/>
            <person name="Wu H."/>
            <person name="Chen J."/>
        </authorList>
    </citation>
    <scope>NUCLEOTIDE SEQUENCE [LARGE SCALE GENOMIC DNA]</scope>
    <source>
        <strain evidence="3">LHGZ1</strain>
    </source>
</reference>
<organism evidence="2 3">
    <name type="scientific">Laribacter hongkongensis</name>
    <dbReference type="NCBI Taxonomy" id="168471"/>
    <lineage>
        <taxon>Bacteria</taxon>
        <taxon>Pseudomonadati</taxon>
        <taxon>Pseudomonadota</taxon>
        <taxon>Betaproteobacteria</taxon>
        <taxon>Neisseriales</taxon>
        <taxon>Aquaspirillaceae</taxon>
        <taxon>Laribacter</taxon>
    </lineage>
</organism>
<feature type="region of interest" description="Disordered" evidence="1">
    <location>
        <begin position="1"/>
        <end position="37"/>
    </location>
</feature>
<gene>
    <name evidence="2" type="ORF">LHGZ1_0296</name>
</gene>
<evidence type="ECO:0000313" key="3">
    <source>
        <dbReference type="Proteomes" id="UP000197424"/>
    </source>
</evidence>
<dbReference type="Proteomes" id="UP000197424">
    <property type="component" value="Chromosome"/>
</dbReference>
<evidence type="ECO:0000313" key="2">
    <source>
        <dbReference type="EMBL" id="ASJ23127.1"/>
    </source>
</evidence>
<name>A0A248LEI2_9NEIS</name>
<protein>
    <submittedName>
        <fullName evidence="2">Uncharacterized protein</fullName>
    </submittedName>
</protein>
<dbReference type="AlphaFoldDB" id="A0A248LEI2"/>